<accession>A0A812VW27</accession>
<feature type="region of interest" description="Disordered" evidence="1">
    <location>
        <begin position="1"/>
        <end position="33"/>
    </location>
</feature>
<feature type="non-terminal residue" evidence="3">
    <location>
        <position position="1"/>
    </location>
</feature>
<keyword evidence="4" id="KW-1185">Reference proteome</keyword>
<keyword evidence="2" id="KW-0472">Membrane</keyword>
<evidence type="ECO:0000256" key="2">
    <source>
        <dbReference type="SAM" id="Phobius"/>
    </source>
</evidence>
<comment type="caution">
    <text evidence="3">The sequence shown here is derived from an EMBL/GenBank/DDBJ whole genome shotgun (WGS) entry which is preliminary data.</text>
</comment>
<protein>
    <submittedName>
        <fullName evidence="3">Uncharacterized protein</fullName>
    </submittedName>
</protein>
<reference evidence="3" key="1">
    <citation type="submission" date="2021-02" db="EMBL/GenBank/DDBJ databases">
        <authorList>
            <person name="Dougan E. K."/>
            <person name="Rhodes N."/>
            <person name="Thang M."/>
            <person name="Chan C."/>
        </authorList>
    </citation>
    <scope>NUCLEOTIDE SEQUENCE</scope>
</reference>
<feature type="transmembrane region" description="Helical" evidence="2">
    <location>
        <begin position="168"/>
        <end position="193"/>
    </location>
</feature>
<evidence type="ECO:0000256" key="1">
    <source>
        <dbReference type="SAM" id="MobiDB-lite"/>
    </source>
</evidence>
<evidence type="ECO:0000313" key="3">
    <source>
        <dbReference type="EMBL" id="CAE7644494.1"/>
    </source>
</evidence>
<proteinExistence type="predicted"/>
<keyword evidence="2" id="KW-0812">Transmembrane</keyword>
<dbReference type="OrthoDB" id="417841at2759"/>
<organism evidence="3 4">
    <name type="scientific">Symbiodinium necroappetens</name>
    <dbReference type="NCBI Taxonomy" id="1628268"/>
    <lineage>
        <taxon>Eukaryota</taxon>
        <taxon>Sar</taxon>
        <taxon>Alveolata</taxon>
        <taxon>Dinophyceae</taxon>
        <taxon>Suessiales</taxon>
        <taxon>Symbiodiniaceae</taxon>
        <taxon>Symbiodinium</taxon>
    </lineage>
</organism>
<feature type="transmembrane region" description="Helical" evidence="2">
    <location>
        <begin position="214"/>
        <end position="235"/>
    </location>
</feature>
<dbReference type="EMBL" id="CAJNJA010030518">
    <property type="protein sequence ID" value="CAE7644494.1"/>
    <property type="molecule type" value="Genomic_DNA"/>
</dbReference>
<feature type="transmembrane region" description="Helical" evidence="2">
    <location>
        <begin position="241"/>
        <end position="265"/>
    </location>
</feature>
<sequence length="278" mass="30243">MLAGEGWSRVSQASRSNGDKPDEEGCPVAGEEAEDAKKCTIRRVAEYLPPRSVLRTGNKKANEGYLASMWSANTGGFLVLADKMIKSDESKGVVQGARDNLINECTNMGLISALMLTMILPMAYDNVNDWLEEDFPGSGFIFLDSYIGQQIGETYVNAASPTLNDIVLIFYVIGFAGYLFSTIMTVVMLLCVGEVQTEMGCHVYLKNIGFMSRMPFLCFLMGCLFAVASGLRFIVTPKTPGGLVVLGLVVLFLIAGMFFGSPVLIQAAIKAHNVIHEY</sequence>
<gene>
    <name evidence="3" type="ORF">SNEC2469_LOCUS18215</name>
</gene>
<dbReference type="AlphaFoldDB" id="A0A812VW27"/>
<dbReference type="Proteomes" id="UP000601435">
    <property type="component" value="Unassembled WGS sequence"/>
</dbReference>
<evidence type="ECO:0000313" key="4">
    <source>
        <dbReference type="Proteomes" id="UP000601435"/>
    </source>
</evidence>
<keyword evidence="2" id="KW-1133">Transmembrane helix</keyword>
<name>A0A812VW27_9DINO</name>